<dbReference type="EMBL" id="JASPKY010000107">
    <property type="protein sequence ID" value="KAK9736891.1"/>
    <property type="molecule type" value="Genomic_DNA"/>
</dbReference>
<protein>
    <submittedName>
        <fullName evidence="1">Uncharacterized protein</fullName>
    </submittedName>
</protein>
<proteinExistence type="predicted"/>
<gene>
    <name evidence="1" type="ORF">QE152_g11173</name>
</gene>
<evidence type="ECO:0000313" key="2">
    <source>
        <dbReference type="Proteomes" id="UP001458880"/>
    </source>
</evidence>
<keyword evidence="2" id="KW-1185">Reference proteome</keyword>
<comment type="caution">
    <text evidence="1">The sequence shown here is derived from an EMBL/GenBank/DDBJ whole genome shotgun (WGS) entry which is preliminary data.</text>
</comment>
<name>A0AAW1LRE4_POPJA</name>
<evidence type="ECO:0000313" key="1">
    <source>
        <dbReference type="EMBL" id="KAK9736891.1"/>
    </source>
</evidence>
<organism evidence="1 2">
    <name type="scientific">Popillia japonica</name>
    <name type="common">Japanese beetle</name>
    <dbReference type="NCBI Taxonomy" id="7064"/>
    <lineage>
        <taxon>Eukaryota</taxon>
        <taxon>Metazoa</taxon>
        <taxon>Ecdysozoa</taxon>
        <taxon>Arthropoda</taxon>
        <taxon>Hexapoda</taxon>
        <taxon>Insecta</taxon>
        <taxon>Pterygota</taxon>
        <taxon>Neoptera</taxon>
        <taxon>Endopterygota</taxon>
        <taxon>Coleoptera</taxon>
        <taxon>Polyphaga</taxon>
        <taxon>Scarabaeiformia</taxon>
        <taxon>Scarabaeidae</taxon>
        <taxon>Rutelinae</taxon>
        <taxon>Popillia</taxon>
    </lineage>
</organism>
<accession>A0AAW1LRE4</accession>
<reference evidence="1 2" key="1">
    <citation type="journal article" date="2024" name="BMC Genomics">
        <title>De novo assembly and annotation of Popillia japonica's genome with initial clues to its potential as an invasive pest.</title>
        <authorList>
            <person name="Cucini C."/>
            <person name="Boschi S."/>
            <person name="Funari R."/>
            <person name="Cardaioli E."/>
            <person name="Iannotti N."/>
            <person name="Marturano G."/>
            <person name="Paoli F."/>
            <person name="Bruttini M."/>
            <person name="Carapelli A."/>
            <person name="Frati F."/>
            <person name="Nardi F."/>
        </authorList>
    </citation>
    <scope>NUCLEOTIDE SEQUENCE [LARGE SCALE GENOMIC DNA]</scope>
    <source>
        <strain evidence="1">DMR45628</strain>
    </source>
</reference>
<sequence length="126" mass="14621">MGEVFDWKKETERILNIGWTISPSNWHFQFKPCKRFIFRKSKDTVLIRGETLYRSDMGHAKGVCKRGLKIIGRKPKELHVYCLTIMARVTVYIQHCSILFNFLNVIKKSTIDENSEPEDVAGAVCN</sequence>
<dbReference type="Proteomes" id="UP001458880">
    <property type="component" value="Unassembled WGS sequence"/>
</dbReference>
<dbReference type="AlphaFoldDB" id="A0AAW1LRE4"/>